<organism evidence="8 9">
    <name type="scientific">Pseudomonas syringae pv. actinidiae ICMP 19096</name>
    <dbReference type="NCBI Taxonomy" id="1194405"/>
    <lineage>
        <taxon>Bacteria</taxon>
        <taxon>Pseudomonadati</taxon>
        <taxon>Pseudomonadota</taxon>
        <taxon>Gammaproteobacteria</taxon>
        <taxon>Pseudomonadales</taxon>
        <taxon>Pseudomonadaceae</taxon>
        <taxon>Pseudomonas</taxon>
        <taxon>Pseudomonas syringae</taxon>
    </lineage>
</organism>
<dbReference type="EC" id="2.7.13.3" evidence="2"/>
<dbReference type="EMBL" id="AOKF01003748">
    <property type="protein sequence ID" value="EPN32287.1"/>
    <property type="molecule type" value="Genomic_DNA"/>
</dbReference>
<evidence type="ECO:0000256" key="5">
    <source>
        <dbReference type="ARBA" id="ARBA00023012"/>
    </source>
</evidence>
<dbReference type="PANTHER" id="PTHR43711:SF1">
    <property type="entry name" value="HISTIDINE KINASE 1"/>
    <property type="match status" value="1"/>
</dbReference>
<dbReference type="CDD" id="cd00082">
    <property type="entry name" value="HisKA"/>
    <property type="match status" value="1"/>
</dbReference>
<feature type="transmembrane region" description="Helical" evidence="6">
    <location>
        <begin position="16"/>
        <end position="37"/>
    </location>
</feature>
<keyword evidence="6" id="KW-1133">Transmembrane helix</keyword>
<protein>
    <recommendedName>
        <fullName evidence="2">histidine kinase</fullName>
        <ecNumber evidence="2">2.7.13.3</ecNumber>
    </recommendedName>
</protein>
<keyword evidence="6" id="KW-0812">Transmembrane</keyword>
<evidence type="ECO:0000256" key="3">
    <source>
        <dbReference type="ARBA" id="ARBA00022679"/>
    </source>
</evidence>
<dbReference type="Pfam" id="PF00512">
    <property type="entry name" value="HisKA"/>
    <property type="match status" value="1"/>
</dbReference>
<gene>
    <name evidence="8" type="ORF">A245_44245</name>
</gene>
<evidence type="ECO:0000256" key="4">
    <source>
        <dbReference type="ARBA" id="ARBA00022777"/>
    </source>
</evidence>
<proteinExistence type="predicted"/>
<keyword evidence="3" id="KW-0808">Transferase</keyword>
<keyword evidence="6" id="KW-0472">Membrane</keyword>
<name>A0A656JK96_PSESF</name>
<dbReference type="GO" id="GO:0000155">
    <property type="term" value="F:phosphorelay sensor kinase activity"/>
    <property type="evidence" value="ECO:0007669"/>
    <property type="project" value="InterPro"/>
</dbReference>
<feature type="domain" description="Signal transduction histidine kinase dimerisation/phosphoacceptor" evidence="7">
    <location>
        <begin position="72"/>
        <end position="94"/>
    </location>
</feature>
<dbReference type="PANTHER" id="PTHR43711">
    <property type="entry name" value="TWO-COMPONENT HISTIDINE KINASE"/>
    <property type="match status" value="1"/>
</dbReference>
<dbReference type="InterPro" id="IPR036097">
    <property type="entry name" value="HisK_dim/P_sf"/>
</dbReference>
<sequence>MVFGLMLMGYLPNTFLTMYASHIGTLLEMAFLSMALADRINHARYQQEQTLLAYGKDLERLNQQLATSNRLKDEFLATLTHELRTPMNGVIGSLG</sequence>
<reference evidence="8 9" key="1">
    <citation type="journal article" date="2013" name="PLoS Pathog.">
        <title>Genomic analysis of the Kiwifruit pathogen Pseudomonas syringae pv. actinidiae provides insight into the origins of an emergent plant disease.</title>
        <authorList>
            <person name="McCann H.C."/>
            <person name="Rikkerink E.H."/>
            <person name="Bertels F."/>
            <person name="Fiers M."/>
            <person name="Lu A."/>
            <person name="Rees-George J."/>
            <person name="Andersen M.T."/>
            <person name="Gleave A.P."/>
            <person name="Haubold B."/>
            <person name="Wohlers M.W."/>
            <person name="Guttman D.S."/>
            <person name="Wang P.W."/>
            <person name="Straub C."/>
            <person name="Vanneste J.L."/>
            <person name="Rainey P.B."/>
            <person name="Templeton M.D."/>
        </authorList>
    </citation>
    <scope>NUCLEOTIDE SEQUENCE [LARGE SCALE GENOMIC DNA]</scope>
    <source>
        <strain evidence="8 9">ICMP 19096</strain>
    </source>
</reference>
<dbReference type="InterPro" id="IPR003661">
    <property type="entry name" value="HisK_dim/P_dom"/>
</dbReference>
<comment type="catalytic activity">
    <reaction evidence="1">
        <text>ATP + protein L-histidine = ADP + protein N-phospho-L-histidine.</text>
        <dbReference type="EC" id="2.7.13.3"/>
    </reaction>
</comment>
<dbReference type="SUPFAM" id="SSF47384">
    <property type="entry name" value="Homodimeric domain of signal transducing histidine kinase"/>
    <property type="match status" value="1"/>
</dbReference>
<evidence type="ECO:0000313" key="9">
    <source>
        <dbReference type="Proteomes" id="UP000018849"/>
    </source>
</evidence>
<keyword evidence="5" id="KW-0902">Two-component regulatory system</keyword>
<accession>A0A656JK96</accession>
<evidence type="ECO:0000256" key="2">
    <source>
        <dbReference type="ARBA" id="ARBA00012438"/>
    </source>
</evidence>
<comment type="caution">
    <text evidence="8">The sequence shown here is derived from an EMBL/GenBank/DDBJ whole genome shotgun (WGS) entry which is preliminary data.</text>
</comment>
<feature type="non-terminal residue" evidence="8">
    <location>
        <position position="95"/>
    </location>
</feature>
<dbReference type="Gene3D" id="1.10.287.130">
    <property type="match status" value="1"/>
</dbReference>
<dbReference type="InterPro" id="IPR050736">
    <property type="entry name" value="Sensor_HK_Regulatory"/>
</dbReference>
<evidence type="ECO:0000259" key="7">
    <source>
        <dbReference type="Pfam" id="PF00512"/>
    </source>
</evidence>
<keyword evidence="4 8" id="KW-0418">Kinase</keyword>
<evidence type="ECO:0000313" key="8">
    <source>
        <dbReference type="EMBL" id="EPN32287.1"/>
    </source>
</evidence>
<dbReference type="AlphaFoldDB" id="A0A656JK96"/>
<evidence type="ECO:0000256" key="1">
    <source>
        <dbReference type="ARBA" id="ARBA00000085"/>
    </source>
</evidence>
<evidence type="ECO:0000256" key="6">
    <source>
        <dbReference type="SAM" id="Phobius"/>
    </source>
</evidence>
<dbReference type="Proteomes" id="UP000018849">
    <property type="component" value="Unassembled WGS sequence"/>
</dbReference>